<proteinExistence type="predicted"/>
<protein>
    <recommendedName>
        <fullName evidence="4">Holin</fullName>
    </recommendedName>
</protein>
<keyword evidence="1" id="KW-1133">Transmembrane helix</keyword>
<reference evidence="2 3" key="1">
    <citation type="submission" date="2019-12" db="EMBL/GenBank/DDBJ databases">
        <title>Paenibacillus sp. nov., an endophytic bacterium isolated from the stem of Dendrobium.</title>
        <authorList>
            <person name="Zhao R."/>
        </authorList>
    </citation>
    <scope>NUCLEOTIDE SEQUENCE [LARGE SCALE GENOMIC DNA]</scope>
    <source>
        <strain evidence="2 3">HJL G12</strain>
    </source>
</reference>
<organism evidence="2 3">
    <name type="scientific">Paenibacillus dendrobii</name>
    <dbReference type="NCBI Taxonomy" id="2691084"/>
    <lineage>
        <taxon>Bacteria</taxon>
        <taxon>Bacillati</taxon>
        <taxon>Bacillota</taxon>
        <taxon>Bacilli</taxon>
        <taxon>Bacillales</taxon>
        <taxon>Paenibacillaceae</taxon>
        <taxon>Paenibacillus</taxon>
    </lineage>
</organism>
<accession>A0A7X3IGF1</accession>
<feature type="transmembrane region" description="Helical" evidence="1">
    <location>
        <begin position="42"/>
        <end position="58"/>
    </location>
</feature>
<evidence type="ECO:0000313" key="3">
    <source>
        <dbReference type="Proteomes" id="UP000460318"/>
    </source>
</evidence>
<sequence>MLNPILAAIVTTAGLWILVAGLTESITEILKNLFPEKIRDKVTYTVSIGVGVALAFAFRLNPFGMTGATMYASMVAAGILASRGANYLNSLLKKLGIQ</sequence>
<dbReference type="Proteomes" id="UP000460318">
    <property type="component" value="Unassembled WGS sequence"/>
</dbReference>
<keyword evidence="1" id="KW-0472">Membrane</keyword>
<evidence type="ECO:0008006" key="4">
    <source>
        <dbReference type="Google" id="ProtNLM"/>
    </source>
</evidence>
<gene>
    <name evidence="2" type="ORF">GRF59_05495</name>
</gene>
<feature type="transmembrane region" description="Helical" evidence="1">
    <location>
        <begin position="6"/>
        <end position="30"/>
    </location>
</feature>
<evidence type="ECO:0000313" key="2">
    <source>
        <dbReference type="EMBL" id="MWV43078.1"/>
    </source>
</evidence>
<dbReference type="EMBL" id="WUBI01000001">
    <property type="protein sequence ID" value="MWV43078.1"/>
    <property type="molecule type" value="Genomic_DNA"/>
</dbReference>
<dbReference type="RefSeq" id="WP_160496624.1">
    <property type="nucleotide sequence ID" value="NZ_WUBI01000001.1"/>
</dbReference>
<evidence type="ECO:0000256" key="1">
    <source>
        <dbReference type="SAM" id="Phobius"/>
    </source>
</evidence>
<keyword evidence="1" id="KW-0812">Transmembrane</keyword>
<keyword evidence="3" id="KW-1185">Reference proteome</keyword>
<dbReference type="AlphaFoldDB" id="A0A7X3IGF1"/>
<comment type="caution">
    <text evidence="2">The sequence shown here is derived from an EMBL/GenBank/DDBJ whole genome shotgun (WGS) entry which is preliminary data.</text>
</comment>
<name>A0A7X3IGF1_9BACL</name>